<feature type="region of interest" description="Disordered" evidence="1">
    <location>
        <begin position="37"/>
        <end position="79"/>
    </location>
</feature>
<evidence type="ECO:0000256" key="1">
    <source>
        <dbReference type="SAM" id="MobiDB-lite"/>
    </source>
</evidence>
<accession>A0ABR0EHP6</accession>
<evidence type="ECO:0000313" key="3">
    <source>
        <dbReference type="EMBL" id="KAK4500756.1"/>
    </source>
</evidence>
<feature type="signal peptide" evidence="2">
    <location>
        <begin position="1"/>
        <end position="20"/>
    </location>
</feature>
<feature type="compositionally biased region" description="Low complexity" evidence="1">
    <location>
        <begin position="37"/>
        <end position="61"/>
    </location>
</feature>
<comment type="caution">
    <text evidence="3">The sequence shown here is derived from an EMBL/GenBank/DDBJ whole genome shotgun (WGS) entry which is preliminary data.</text>
</comment>
<sequence>MHFKQITMVLAALAFGAALANPIPDADVDLVVRDDQTQQNTQAQQAGQAHQGDQAHQAAQAPNTKQGDQAHQDGQYYPYNPNRYCNPNNQYGGCYRPYNPYNPNRYCNPNDPYGGCYRPYNPYPPQPRPRPGPTGTDVYGQPCGIGQICSNCNGIGGICYSVGEKIMDVGPQPGCSCY</sequence>
<dbReference type="Proteomes" id="UP001305779">
    <property type="component" value="Unassembled WGS sequence"/>
</dbReference>
<gene>
    <name evidence="3" type="ORF">PRZ48_008946</name>
</gene>
<evidence type="ECO:0000313" key="4">
    <source>
        <dbReference type="Proteomes" id="UP001305779"/>
    </source>
</evidence>
<reference evidence="3 4" key="1">
    <citation type="journal article" date="2023" name="G3 (Bethesda)">
        <title>A chromosome-level genome assembly of Zasmidium syzygii isolated from banana leaves.</title>
        <authorList>
            <person name="van Westerhoven A.C."/>
            <person name="Mehrabi R."/>
            <person name="Talebi R."/>
            <person name="Steentjes M.B.F."/>
            <person name="Corcolon B."/>
            <person name="Chong P.A."/>
            <person name="Kema G.H.J."/>
            <person name="Seidl M.F."/>
        </authorList>
    </citation>
    <scope>NUCLEOTIDE SEQUENCE [LARGE SCALE GENOMIC DNA]</scope>
    <source>
        <strain evidence="3 4">P124</strain>
    </source>
</reference>
<keyword evidence="4" id="KW-1185">Reference proteome</keyword>
<dbReference type="EMBL" id="JAXOVC010000006">
    <property type="protein sequence ID" value="KAK4500756.1"/>
    <property type="molecule type" value="Genomic_DNA"/>
</dbReference>
<protein>
    <submittedName>
        <fullName evidence="3">Uncharacterized protein</fullName>
    </submittedName>
</protein>
<evidence type="ECO:0000256" key="2">
    <source>
        <dbReference type="SAM" id="SignalP"/>
    </source>
</evidence>
<proteinExistence type="predicted"/>
<organism evidence="3 4">
    <name type="scientific">Zasmidium cellare</name>
    <name type="common">Wine cellar mold</name>
    <name type="synonym">Racodium cellare</name>
    <dbReference type="NCBI Taxonomy" id="395010"/>
    <lineage>
        <taxon>Eukaryota</taxon>
        <taxon>Fungi</taxon>
        <taxon>Dikarya</taxon>
        <taxon>Ascomycota</taxon>
        <taxon>Pezizomycotina</taxon>
        <taxon>Dothideomycetes</taxon>
        <taxon>Dothideomycetidae</taxon>
        <taxon>Mycosphaerellales</taxon>
        <taxon>Mycosphaerellaceae</taxon>
        <taxon>Zasmidium</taxon>
    </lineage>
</organism>
<name>A0ABR0EHP6_ZASCE</name>
<keyword evidence="2" id="KW-0732">Signal</keyword>
<feature type="chain" id="PRO_5045632738" evidence="2">
    <location>
        <begin position="21"/>
        <end position="178"/>
    </location>
</feature>